<keyword evidence="2" id="KW-0449">Lipoprotein</keyword>
<name>A0A1Q4V159_9ACTN</name>
<proteinExistence type="predicted"/>
<evidence type="ECO:0000313" key="3">
    <source>
        <dbReference type="Proteomes" id="UP000186455"/>
    </source>
</evidence>
<dbReference type="AlphaFoldDB" id="A0A1Q4V159"/>
<dbReference type="Proteomes" id="UP000186455">
    <property type="component" value="Unassembled WGS sequence"/>
</dbReference>
<dbReference type="InterPro" id="IPR021903">
    <property type="entry name" value="DUF3515"/>
</dbReference>
<feature type="chain" id="PRO_5010210315" evidence="1">
    <location>
        <begin position="36"/>
        <end position="163"/>
    </location>
</feature>
<evidence type="ECO:0000313" key="2">
    <source>
        <dbReference type="EMBL" id="OKH91605.1"/>
    </source>
</evidence>
<keyword evidence="3" id="KW-1185">Reference proteome</keyword>
<reference evidence="2 3" key="1">
    <citation type="submission" date="2015-06" db="EMBL/GenBank/DDBJ databases">
        <title>Cloning and characterization of the uncialamcin biosynthetic gene cluster.</title>
        <authorList>
            <person name="Yan X."/>
            <person name="Huang T."/>
            <person name="Ge H."/>
            <person name="Shen B."/>
        </authorList>
    </citation>
    <scope>NUCLEOTIDE SEQUENCE [LARGE SCALE GENOMIC DNA]</scope>
    <source>
        <strain evidence="2 3">DCA2648</strain>
    </source>
</reference>
<dbReference type="EMBL" id="LFBV01000009">
    <property type="protein sequence ID" value="OKH91605.1"/>
    <property type="molecule type" value="Genomic_DNA"/>
</dbReference>
<keyword evidence="1" id="KW-0732">Signal</keyword>
<evidence type="ECO:0000256" key="1">
    <source>
        <dbReference type="SAM" id="SignalP"/>
    </source>
</evidence>
<feature type="signal peptide" evidence="1">
    <location>
        <begin position="1"/>
        <end position="35"/>
    </location>
</feature>
<dbReference type="Pfam" id="PF12028">
    <property type="entry name" value="DUF3515"/>
    <property type="match status" value="1"/>
</dbReference>
<dbReference type="GeneID" id="96792031"/>
<protein>
    <submittedName>
        <fullName evidence="2">Lipoprotein</fullName>
    </submittedName>
</protein>
<comment type="caution">
    <text evidence="2">The sequence shown here is derived from an EMBL/GenBank/DDBJ whole genome shotgun (WGS) entry which is preliminary data.</text>
</comment>
<accession>A0A1Q4V159</accession>
<dbReference type="PROSITE" id="PS51257">
    <property type="entry name" value="PROKAR_LIPOPROTEIN"/>
    <property type="match status" value="1"/>
</dbReference>
<gene>
    <name evidence="2" type="ORF">AB852_29130</name>
</gene>
<dbReference type="STRING" id="1048205.AB852_29130"/>
<dbReference type="RefSeq" id="WP_073793291.1">
    <property type="nucleotide sequence ID" value="NZ_CP108638.1"/>
</dbReference>
<sequence>MNILRRRPRSLAGPSVLALLFTVTGCSVLDGPATAAVPSPGAAADRLCRDLREELPERVEGLGRQDPEPSSELTAGWGDPAIILRCGVPKPAALLDPKAESVTADGVAWLIEPQKNGSFRFTTVQRRVYVEVSLPKSRTGGGVNPLLDFAEPVKKTVPEGIPD</sequence>
<organism evidence="2 3">
    <name type="scientific">Streptomyces uncialis</name>
    <dbReference type="NCBI Taxonomy" id="1048205"/>
    <lineage>
        <taxon>Bacteria</taxon>
        <taxon>Bacillati</taxon>
        <taxon>Actinomycetota</taxon>
        <taxon>Actinomycetes</taxon>
        <taxon>Kitasatosporales</taxon>
        <taxon>Streptomycetaceae</taxon>
        <taxon>Streptomyces</taxon>
    </lineage>
</organism>